<dbReference type="InterPro" id="IPR036770">
    <property type="entry name" value="Ankyrin_rpt-contain_sf"/>
</dbReference>
<feature type="compositionally biased region" description="Polar residues" evidence="2">
    <location>
        <begin position="38"/>
        <end position="47"/>
    </location>
</feature>
<dbReference type="EMBL" id="CAUYUJ010018482">
    <property type="protein sequence ID" value="CAK0883909.1"/>
    <property type="molecule type" value="Genomic_DNA"/>
</dbReference>
<evidence type="ECO:0000256" key="1">
    <source>
        <dbReference type="PROSITE-ProRule" id="PRU00023"/>
    </source>
</evidence>
<feature type="region of interest" description="Disordered" evidence="2">
    <location>
        <begin position="1"/>
        <end position="20"/>
    </location>
</feature>
<feature type="region of interest" description="Disordered" evidence="2">
    <location>
        <begin position="28"/>
        <end position="47"/>
    </location>
</feature>
<organism evidence="3 4">
    <name type="scientific">Prorocentrum cordatum</name>
    <dbReference type="NCBI Taxonomy" id="2364126"/>
    <lineage>
        <taxon>Eukaryota</taxon>
        <taxon>Sar</taxon>
        <taxon>Alveolata</taxon>
        <taxon>Dinophyceae</taxon>
        <taxon>Prorocentrales</taxon>
        <taxon>Prorocentraceae</taxon>
        <taxon>Prorocentrum</taxon>
    </lineage>
</organism>
<keyword evidence="1" id="KW-0040">ANK repeat</keyword>
<dbReference type="Gene3D" id="1.25.40.20">
    <property type="entry name" value="Ankyrin repeat-containing domain"/>
    <property type="match status" value="1"/>
</dbReference>
<keyword evidence="4" id="KW-1185">Reference proteome</keyword>
<reference evidence="3" key="1">
    <citation type="submission" date="2023-10" db="EMBL/GenBank/DDBJ databases">
        <authorList>
            <person name="Chen Y."/>
            <person name="Shah S."/>
            <person name="Dougan E. K."/>
            <person name="Thang M."/>
            <person name="Chan C."/>
        </authorList>
    </citation>
    <scope>NUCLEOTIDE SEQUENCE [LARGE SCALE GENOMIC DNA]</scope>
</reference>
<dbReference type="Proteomes" id="UP001189429">
    <property type="component" value="Unassembled WGS sequence"/>
</dbReference>
<comment type="caution">
    <text evidence="3">The sequence shown here is derived from an EMBL/GenBank/DDBJ whole genome shotgun (WGS) entry which is preliminary data.</text>
</comment>
<feature type="repeat" description="ANK" evidence="1">
    <location>
        <begin position="115"/>
        <end position="147"/>
    </location>
</feature>
<evidence type="ECO:0000313" key="3">
    <source>
        <dbReference type="EMBL" id="CAK0883909.1"/>
    </source>
</evidence>
<sequence>MRASAAPGEPAPAAPGVGAQAGHASWAAGCAESGSGGTPQSHVTPNSLLSSAVGADVDEAHTLNSSASFSSFVDSLKVLMKMRLRTESEVQQFLKVHGFSDVNQLRQASRWGAPPACRPLHLAVSVGDAAMVKRLLLHGADPTLPDANGRLPCHTCRARKHAQSGRKEWEAARRAAEAAAAHVFERREGCQRRRLRAVSEARQPPTRGAAEAAASGWDRLFDELRQDPLLDAPRRSRQAVASAGRPMPA</sequence>
<dbReference type="SUPFAM" id="SSF48403">
    <property type="entry name" value="Ankyrin repeat"/>
    <property type="match status" value="1"/>
</dbReference>
<dbReference type="Pfam" id="PF00023">
    <property type="entry name" value="Ank"/>
    <property type="match status" value="1"/>
</dbReference>
<protein>
    <submittedName>
        <fullName evidence="3">Uncharacterized protein</fullName>
    </submittedName>
</protein>
<dbReference type="PROSITE" id="PS50088">
    <property type="entry name" value="ANK_REPEAT"/>
    <property type="match status" value="1"/>
</dbReference>
<accession>A0ABN9WG40</accession>
<evidence type="ECO:0000256" key="2">
    <source>
        <dbReference type="SAM" id="MobiDB-lite"/>
    </source>
</evidence>
<name>A0ABN9WG40_9DINO</name>
<dbReference type="InterPro" id="IPR002110">
    <property type="entry name" value="Ankyrin_rpt"/>
</dbReference>
<proteinExistence type="predicted"/>
<gene>
    <name evidence="3" type="ORF">PCOR1329_LOCUS65991</name>
</gene>
<dbReference type="PROSITE" id="PS50297">
    <property type="entry name" value="ANK_REP_REGION"/>
    <property type="match status" value="1"/>
</dbReference>
<evidence type="ECO:0000313" key="4">
    <source>
        <dbReference type="Proteomes" id="UP001189429"/>
    </source>
</evidence>
<feature type="region of interest" description="Disordered" evidence="2">
    <location>
        <begin position="228"/>
        <end position="249"/>
    </location>
</feature>
<dbReference type="PROSITE" id="PS51257">
    <property type="entry name" value="PROKAR_LIPOPROTEIN"/>
    <property type="match status" value="1"/>
</dbReference>